<protein>
    <recommendedName>
        <fullName evidence="4">Acyltransferase 3 domain-containing protein</fullName>
    </recommendedName>
</protein>
<dbReference type="EMBL" id="GL382486">
    <property type="protein sequence ID" value="EGT46399.1"/>
    <property type="molecule type" value="Genomic_DNA"/>
</dbReference>
<sequence length="234" mass="27009">MRQDIQCLRGVAILFVLIFHLQPLFFVNGFLGVDISFISWGLLVVYEQKILIGFLIFVPIILERFVLMSWTLIQFYFQFLADGSSLNAFIHLWSLGVEMQFYLLVPFIFFGLQFLKNDLLRLIAVSLTTIIGFLCFAFINKQFAFNFMFLRLWQFSAGFVVLFWNKISFYEYSEKLKPAKVQMVLPVEKEDLVTVSLSIIALCALPNKIDVLILRPLVTLATAFVIAGESQENQ</sequence>
<reference evidence="3" key="1">
    <citation type="submission" date="2011-07" db="EMBL/GenBank/DDBJ databases">
        <authorList>
            <consortium name="Caenorhabditis brenneri Sequencing and Analysis Consortium"/>
            <person name="Wilson R.K."/>
        </authorList>
    </citation>
    <scope>NUCLEOTIDE SEQUENCE [LARGE SCALE GENOMIC DNA]</scope>
    <source>
        <strain evidence="3">PB2801</strain>
    </source>
</reference>
<feature type="transmembrane region" description="Helical" evidence="1">
    <location>
        <begin position="119"/>
        <end position="139"/>
    </location>
</feature>
<evidence type="ECO:0000313" key="2">
    <source>
        <dbReference type="EMBL" id="EGT46399.1"/>
    </source>
</evidence>
<dbReference type="eggNOG" id="ENOG502S34G">
    <property type="taxonomic scope" value="Eukaryota"/>
</dbReference>
<feature type="transmembrane region" description="Helical" evidence="1">
    <location>
        <begin position="12"/>
        <end position="31"/>
    </location>
</feature>
<organism evidence="3">
    <name type="scientific">Caenorhabditis brenneri</name>
    <name type="common">Nematode worm</name>
    <dbReference type="NCBI Taxonomy" id="135651"/>
    <lineage>
        <taxon>Eukaryota</taxon>
        <taxon>Metazoa</taxon>
        <taxon>Ecdysozoa</taxon>
        <taxon>Nematoda</taxon>
        <taxon>Chromadorea</taxon>
        <taxon>Rhabditida</taxon>
        <taxon>Rhabditina</taxon>
        <taxon>Rhabditomorpha</taxon>
        <taxon>Rhabditoidea</taxon>
        <taxon>Rhabditidae</taxon>
        <taxon>Peloderinae</taxon>
        <taxon>Caenorhabditis</taxon>
    </lineage>
</organism>
<name>G0PNW5_CAEBE</name>
<keyword evidence="1" id="KW-1133">Transmembrane helix</keyword>
<keyword evidence="1" id="KW-0812">Transmembrane</keyword>
<dbReference type="InterPro" id="IPR050879">
    <property type="entry name" value="Acyltransferase_3"/>
</dbReference>
<dbReference type="STRING" id="135651.G0PNW5"/>
<feature type="non-terminal residue" evidence="2">
    <location>
        <position position="234"/>
    </location>
</feature>
<keyword evidence="3" id="KW-1185">Reference proteome</keyword>
<dbReference type="AlphaFoldDB" id="G0PNW5"/>
<dbReference type="GO" id="GO:0016020">
    <property type="term" value="C:membrane"/>
    <property type="evidence" value="ECO:0007669"/>
    <property type="project" value="TreeGrafter"/>
</dbReference>
<dbReference type="Proteomes" id="UP000008068">
    <property type="component" value="Unassembled WGS sequence"/>
</dbReference>
<dbReference type="InParanoid" id="G0PNW5"/>
<evidence type="ECO:0000313" key="3">
    <source>
        <dbReference type="Proteomes" id="UP000008068"/>
    </source>
</evidence>
<dbReference type="PANTHER" id="PTHR23028:SF3">
    <property type="entry name" value="ACYL_TRANSF_3 DOMAIN-CONTAINING PROTEIN-RELATED"/>
    <property type="match status" value="1"/>
</dbReference>
<dbReference type="OrthoDB" id="92766at2759"/>
<proteinExistence type="predicted"/>
<dbReference type="HOGENOM" id="CLU_1187525_0_0_1"/>
<keyword evidence="1" id="KW-0472">Membrane</keyword>
<accession>G0PNW5</accession>
<evidence type="ECO:0000256" key="1">
    <source>
        <dbReference type="SAM" id="Phobius"/>
    </source>
</evidence>
<evidence type="ECO:0008006" key="4">
    <source>
        <dbReference type="Google" id="ProtNLM"/>
    </source>
</evidence>
<gene>
    <name evidence="2" type="ORF">CAEBREN_31161</name>
</gene>
<feature type="transmembrane region" description="Helical" evidence="1">
    <location>
        <begin position="93"/>
        <end position="112"/>
    </location>
</feature>
<dbReference type="GO" id="GO:0000271">
    <property type="term" value="P:polysaccharide biosynthetic process"/>
    <property type="evidence" value="ECO:0007669"/>
    <property type="project" value="TreeGrafter"/>
</dbReference>
<dbReference type="PANTHER" id="PTHR23028">
    <property type="entry name" value="ACETYLTRANSFERASE"/>
    <property type="match status" value="1"/>
</dbReference>